<dbReference type="AlphaFoldDB" id="A0A9N8EL02"/>
<keyword evidence="2" id="KW-0472">Membrane</keyword>
<dbReference type="Pfam" id="PF13639">
    <property type="entry name" value="zf-RING_2"/>
    <property type="match status" value="1"/>
</dbReference>
<dbReference type="GO" id="GO:0008270">
    <property type="term" value="F:zinc ion binding"/>
    <property type="evidence" value="ECO:0007669"/>
    <property type="project" value="UniProtKB-KW"/>
</dbReference>
<keyword evidence="5" id="KW-1185">Reference proteome</keyword>
<dbReference type="PANTHER" id="PTHR45676">
    <property type="entry name" value="RING-H2 FINGER PROTEIN ATL51-RELATED"/>
    <property type="match status" value="1"/>
</dbReference>
<dbReference type="PANTHER" id="PTHR45676:SF41">
    <property type="entry name" value="RING-H2 FINGER PROTEIN ATL66"/>
    <property type="match status" value="1"/>
</dbReference>
<keyword evidence="2" id="KW-1133">Transmembrane helix</keyword>
<keyword evidence="1" id="KW-0862">Zinc</keyword>
<gene>
    <name evidence="4" type="ORF">SEMRO_1137_G245300.1</name>
</gene>
<dbReference type="SMART" id="SM00184">
    <property type="entry name" value="RING"/>
    <property type="match status" value="1"/>
</dbReference>
<evidence type="ECO:0000256" key="2">
    <source>
        <dbReference type="SAM" id="Phobius"/>
    </source>
</evidence>
<reference evidence="4" key="1">
    <citation type="submission" date="2020-06" db="EMBL/GenBank/DDBJ databases">
        <authorList>
            <consortium name="Plant Systems Biology data submission"/>
        </authorList>
    </citation>
    <scope>NUCLEOTIDE SEQUENCE</scope>
    <source>
        <strain evidence="4">D6</strain>
    </source>
</reference>
<dbReference type="OrthoDB" id="8062037at2759"/>
<dbReference type="SUPFAM" id="SSF57850">
    <property type="entry name" value="RING/U-box"/>
    <property type="match status" value="1"/>
</dbReference>
<comment type="caution">
    <text evidence="4">The sequence shown here is derived from an EMBL/GenBank/DDBJ whole genome shotgun (WGS) entry which is preliminary data.</text>
</comment>
<organism evidence="4 5">
    <name type="scientific">Seminavis robusta</name>
    <dbReference type="NCBI Taxonomy" id="568900"/>
    <lineage>
        <taxon>Eukaryota</taxon>
        <taxon>Sar</taxon>
        <taxon>Stramenopiles</taxon>
        <taxon>Ochrophyta</taxon>
        <taxon>Bacillariophyta</taxon>
        <taxon>Bacillariophyceae</taxon>
        <taxon>Bacillariophycidae</taxon>
        <taxon>Naviculales</taxon>
        <taxon>Naviculaceae</taxon>
        <taxon>Seminavis</taxon>
    </lineage>
</organism>
<keyword evidence="1" id="KW-0479">Metal-binding</keyword>
<proteinExistence type="predicted"/>
<evidence type="ECO:0000259" key="3">
    <source>
        <dbReference type="PROSITE" id="PS50089"/>
    </source>
</evidence>
<feature type="domain" description="RING-type" evidence="3">
    <location>
        <begin position="155"/>
        <end position="198"/>
    </location>
</feature>
<dbReference type="EMBL" id="CAICTM010001135">
    <property type="protein sequence ID" value="CAB9520819.1"/>
    <property type="molecule type" value="Genomic_DNA"/>
</dbReference>
<evidence type="ECO:0000313" key="4">
    <source>
        <dbReference type="EMBL" id="CAB9520819.1"/>
    </source>
</evidence>
<dbReference type="InterPro" id="IPR013083">
    <property type="entry name" value="Znf_RING/FYVE/PHD"/>
</dbReference>
<feature type="transmembrane region" description="Helical" evidence="2">
    <location>
        <begin position="20"/>
        <end position="49"/>
    </location>
</feature>
<dbReference type="Gene3D" id="3.30.40.10">
    <property type="entry name" value="Zinc/RING finger domain, C3HC4 (zinc finger)"/>
    <property type="match status" value="1"/>
</dbReference>
<evidence type="ECO:0000256" key="1">
    <source>
        <dbReference type="PROSITE-ProRule" id="PRU00175"/>
    </source>
</evidence>
<keyword evidence="2" id="KW-0812">Transmembrane</keyword>
<dbReference type="SMART" id="SM01197">
    <property type="entry name" value="FANCL_C"/>
    <property type="match status" value="1"/>
</dbReference>
<dbReference type="Proteomes" id="UP001153069">
    <property type="component" value="Unassembled WGS sequence"/>
</dbReference>
<name>A0A9N8EL02_9STRA</name>
<protein>
    <submittedName>
        <fullName evidence="4">Zinc finger (C3HC4-type RING finger) family protein</fullName>
    </submittedName>
</protein>
<dbReference type="InterPro" id="IPR001841">
    <property type="entry name" value="Znf_RING"/>
</dbReference>
<evidence type="ECO:0000313" key="5">
    <source>
        <dbReference type="Proteomes" id="UP001153069"/>
    </source>
</evidence>
<sequence length="220" mass="24333">MSTNPGSFARDNDTTYLEAIAIAGIIMGALVALVILRLFVNLCIDVVILGDLDSARRSLGSLVRRFCPWWHRRTQPEDTSAETNNGNSNDREQQMMELGNTPRRFQYSLDERKNIIATILQGRTLKSEDIEKLKSDEPEPSFMSEGSGSGGGKICSICLVEFAVGDTAVTAERCSHTFHHKCIVDWLGTHQTDCPYCRTQMVSPEALETAASSSSLSHYL</sequence>
<accession>A0A9N8EL02</accession>
<dbReference type="PROSITE" id="PS50089">
    <property type="entry name" value="ZF_RING_2"/>
    <property type="match status" value="1"/>
</dbReference>
<keyword evidence="1" id="KW-0863">Zinc-finger</keyword>